<dbReference type="PROSITE" id="PS51913">
    <property type="entry name" value="HTH_HARE"/>
    <property type="match status" value="1"/>
</dbReference>
<organism evidence="11 12">
    <name type="scientific">Owenia fusiformis</name>
    <name type="common">Polychaete worm</name>
    <dbReference type="NCBI Taxonomy" id="6347"/>
    <lineage>
        <taxon>Eukaryota</taxon>
        <taxon>Metazoa</taxon>
        <taxon>Spiralia</taxon>
        <taxon>Lophotrochozoa</taxon>
        <taxon>Annelida</taxon>
        <taxon>Polychaeta</taxon>
        <taxon>Sedentaria</taxon>
        <taxon>Canalipalpata</taxon>
        <taxon>Sabellida</taxon>
        <taxon>Oweniida</taxon>
        <taxon>Oweniidae</taxon>
        <taxon>Owenia</taxon>
    </lineage>
</organism>
<dbReference type="InterPro" id="IPR007759">
    <property type="entry name" value="Asxl_HARE-HTH"/>
</dbReference>
<dbReference type="PROSITE" id="PS51916">
    <property type="entry name" value="DEUBAD"/>
    <property type="match status" value="1"/>
</dbReference>
<keyword evidence="7" id="KW-0805">Transcription regulation</keyword>
<feature type="compositionally biased region" description="Low complexity" evidence="10">
    <location>
        <begin position="242"/>
        <end position="256"/>
    </location>
</feature>
<keyword evidence="12" id="KW-1185">Reference proteome</keyword>
<accession>A0A8J1U7V1</accession>
<dbReference type="GO" id="GO:0035517">
    <property type="term" value="C:PR-DUB complex"/>
    <property type="evidence" value="ECO:0007669"/>
    <property type="project" value="TreeGrafter"/>
</dbReference>
<name>A0A8J1U7V1_OWEFU</name>
<evidence type="ECO:0000256" key="10">
    <source>
        <dbReference type="SAM" id="MobiDB-lite"/>
    </source>
</evidence>
<evidence type="ECO:0000256" key="3">
    <source>
        <dbReference type="ARBA" id="ARBA00022491"/>
    </source>
</evidence>
<evidence type="ECO:0000256" key="6">
    <source>
        <dbReference type="ARBA" id="ARBA00022833"/>
    </source>
</evidence>
<feature type="region of interest" description="Disordered" evidence="10">
    <location>
        <begin position="740"/>
        <end position="771"/>
    </location>
</feature>
<sequence length="1123" mass="121167">MQSENGKDRSTKKKKGKTWAEAAKIVLEQYEVPMSYKEILKVIQQENLKDISGTTPLACLNASLYANCRGTDSLFYKVAGRIGVYGMMNDLPTGASLLEVEEEQQDIISLDPDSDMSDLHHNREKSKDKKRDKVMYVNLPKGYKTIPPTDSIIQPSSTEVTISQPNGEATLVQVVDPSLAKVQIRKPLRHKKRKKAKKRHKKKPIPKITIKPILPPRSEIDTSDAQSNSESSRSSPLCVGPSASTSTTNSNSTSTAPKTQTLREMLSSIPGFSMKPRKRSHKKLSPQAQLEQTKEGCVDLETPDSILTHTNLRDLINKDTFACLPAAYQYKLLQLLPDCDRVIETNVVSLGLTALNNEFFAKACHEWRQRLSEGEFTPENQIRIKQEEEKEQQKLDPWKVKHFETTWGEKPSVKSPEISMSMPLLTTALSSVPASSLVHKTKPTGKTVATMLKQRHLSTRIRSGTLALSHSRHVSSGPVLESKPKSNESLLKPSAFKQVPKIEDESKPLIINPVSSSTISASSLTSTISKLQDSINKGAMSNKIEGSTLKAVSAPDTAPESNKSLLQQLKRPLQIATIDISPTKKPKISPKISPVKLLNKLSPAVMVNPPQRLKTVAQIKAQMAAQQASTSSTKVPGGQTRTLASIKARTAAQKLQHGSPVAKPVGQTRTLAQIKAQTKAKLQARNEALNADKGKHRPNIITPRIKKVCTDTNNDGINMQRSLEICQAAMGKTKMLSLLNKSSSDSGETSSTVTTVTSPISPTQAKPVTPKPVISAPPATQVLQLSSIPSVSSPVASTVQQSSNGPLKVVLSQPVAQVSTVRPHTPILASQLQQVTTTPVPAVINTGTPILVTPLTAGGMATIPTIPAIQAATASPPNPVLSNTVQQIQNLPPGSNVIVQQDQNNLGQNHFLSYSKNNISGSTLVTDDNPKVKIETKEATGGHGPPRASSAPPIKHITLVSTGKDTGVYRISISQSPVKIIKTEADIEPIKRCTSVPATKTSIVVTAPDCKPTVKLEPKSVSTISSILDSVPKLRQQLNAGIKMAPQGLMGPPTRQAIQSLRPSHVQGITGEQLNKITPQNQNSCACSLKALVMCKKCGAFCHDDCIGPSKLCVTCLMVSAPT</sequence>
<evidence type="ECO:0000256" key="5">
    <source>
        <dbReference type="ARBA" id="ARBA00022771"/>
    </source>
</evidence>
<feature type="compositionally biased region" description="Basic residues" evidence="10">
    <location>
        <begin position="275"/>
        <end position="284"/>
    </location>
</feature>
<dbReference type="GO" id="GO:0003682">
    <property type="term" value="F:chromatin binding"/>
    <property type="evidence" value="ECO:0007669"/>
    <property type="project" value="TreeGrafter"/>
</dbReference>
<evidence type="ECO:0000313" key="12">
    <source>
        <dbReference type="Proteomes" id="UP000749559"/>
    </source>
</evidence>
<dbReference type="OrthoDB" id="9348951at2759"/>
<gene>
    <name evidence="11" type="ORF">OFUS_LOCUS1146</name>
</gene>
<reference evidence="11" key="1">
    <citation type="submission" date="2022-03" db="EMBL/GenBank/DDBJ databases">
        <authorList>
            <person name="Martin C."/>
        </authorList>
    </citation>
    <scope>NUCLEOTIDE SEQUENCE</scope>
</reference>
<evidence type="ECO:0000256" key="1">
    <source>
        <dbReference type="ARBA" id="ARBA00004123"/>
    </source>
</evidence>
<feature type="compositionally biased region" description="Basic residues" evidence="10">
    <location>
        <begin position="183"/>
        <end position="205"/>
    </location>
</feature>
<feature type="compositionally biased region" description="Basic and acidic residues" evidence="10">
    <location>
        <begin position="117"/>
        <end position="131"/>
    </location>
</feature>
<dbReference type="EMBL" id="CAIIXF020000001">
    <property type="protein sequence ID" value="CAH1773566.1"/>
    <property type="molecule type" value="Genomic_DNA"/>
</dbReference>
<evidence type="ECO:0000256" key="4">
    <source>
        <dbReference type="ARBA" id="ARBA00022723"/>
    </source>
</evidence>
<evidence type="ECO:0000313" key="11">
    <source>
        <dbReference type="EMBL" id="CAH1773566.1"/>
    </source>
</evidence>
<comment type="similarity">
    <text evidence="2">Belongs to the Asx family.</text>
</comment>
<dbReference type="PANTHER" id="PTHR13578:SF20">
    <property type="entry name" value="POLYCOMB PROTEIN ASX"/>
    <property type="match status" value="1"/>
</dbReference>
<keyword evidence="9" id="KW-0539">Nucleus</keyword>
<dbReference type="InterPro" id="IPR026905">
    <property type="entry name" value="ASX-like_PHD"/>
</dbReference>
<dbReference type="Proteomes" id="UP000749559">
    <property type="component" value="Unassembled WGS sequence"/>
</dbReference>
<feature type="compositionally biased region" description="Polar residues" evidence="10">
    <location>
        <begin position="223"/>
        <end position="235"/>
    </location>
</feature>
<keyword evidence="6" id="KW-0862">Zinc</keyword>
<comment type="caution">
    <text evidence="11">The sequence shown here is derived from an EMBL/GenBank/DDBJ whole genome shotgun (WGS) entry which is preliminary data.</text>
</comment>
<dbReference type="Pfam" id="PF05066">
    <property type="entry name" value="HARE-HTH"/>
    <property type="match status" value="1"/>
</dbReference>
<evidence type="ECO:0000256" key="8">
    <source>
        <dbReference type="ARBA" id="ARBA00023163"/>
    </source>
</evidence>
<proteinExistence type="inferred from homology"/>
<dbReference type="PANTHER" id="PTHR13578">
    <property type="entry name" value="ADDITIONAL SEX COMBS LIKE PROTEIN ASXL"/>
    <property type="match status" value="1"/>
</dbReference>
<dbReference type="Pfam" id="PF13919">
    <property type="entry name" value="ASXH"/>
    <property type="match status" value="1"/>
</dbReference>
<dbReference type="InterPro" id="IPR044867">
    <property type="entry name" value="DEUBAD_dom"/>
</dbReference>
<keyword evidence="5" id="KW-0863">Zinc-finger</keyword>
<comment type="subcellular location">
    <subcellularLocation>
        <location evidence="1">Nucleus</location>
    </subcellularLocation>
</comment>
<evidence type="ECO:0000256" key="9">
    <source>
        <dbReference type="ARBA" id="ARBA00023242"/>
    </source>
</evidence>
<dbReference type="Pfam" id="PF13922">
    <property type="entry name" value="PHD_3"/>
    <property type="match status" value="1"/>
</dbReference>
<keyword evidence="4" id="KW-0479">Metal-binding</keyword>
<dbReference type="GO" id="GO:0008270">
    <property type="term" value="F:zinc ion binding"/>
    <property type="evidence" value="ECO:0007669"/>
    <property type="project" value="UniProtKB-KW"/>
</dbReference>
<dbReference type="GO" id="GO:0009887">
    <property type="term" value="P:animal organ morphogenesis"/>
    <property type="evidence" value="ECO:0007669"/>
    <property type="project" value="TreeGrafter"/>
</dbReference>
<keyword evidence="3" id="KW-0678">Repressor</keyword>
<feature type="compositionally biased region" description="Low complexity" evidence="10">
    <location>
        <begin position="742"/>
        <end position="763"/>
    </location>
</feature>
<evidence type="ECO:0000256" key="7">
    <source>
        <dbReference type="ARBA" id="ARBA00023015"/>
    </source>
</evidence>
<dbReference type="InterPro" id="IPR024811">
    <property type="entry name" value="ASX/ASX-like"/>
</dbReference>
<dbReference type="GO" id="GO:0003677">
    <property type="term" value="F:DNA binding"/>
    <property type="evidence" value="ECO:0007669"/>
    <property type="project" value="InterPro"/>
</dbReference>
<protein>
    <submittedName>
        <fullName evidence="11">Uncharacterized protein</fullName>
    </submittedName>
</protein>
<keyword evidence="8" id="KW-0804">Transcription</keyword>
<feature type="region of interest" description="Disordered" evidence="10">
    <location>
        <begin position="110"/>
        <end position="131"/>
    </location>
</feature>
<feature type="region of interest" description="Disordered" evidence="10">
    <location>
        <begin position="182"/>
        <end position="292"/>
    </location>
</feature>
<dbReference type="GO" id="GO:0045944">
    <property type="term" value="P:positive regulation of transcription by RNA polymerase II"/>
    <property type="evidence" value="ECO:0007669"/>
    <property type="project" value="TreeGrafter"/>
</dbReference>
<dbReference type="InterPro" id="IPR028020">
    <property type="entry name" value="ASX_DEUBAD_dom"/>
</dbReference>
<evidence type="ECO:0000256" key="2">
    <source>
        <dbReference type="ARBA" id="ARBA00006391"/>
    </source>
</evidence>
<dbReference type="AlphaFoldDB" id="A0A8J1U7V1"/>